<dbReference type="EMBL" id="JABWUV010000003">
    <property type="protein sequence ID" value="KAF6369218.1"/>
    <property type="molecule type" value="Genomic_DNA"/>
</dbReference>
<name>A0A7J7Z559_MYOMY</name>
<evidence type="ECO:0000313" key="3">
    <source>
        <dbReference type="Proteomes" id="UP000527355"/>
    </source>
</evidence>
<comment type="caution">
    <text evidence="2">The sequence shown here is derived from an EMBL/GenBank/DDBJ whole genome shotgun (WGS) entry which is preliminary data.</text>
</comment>
<proteinExistence type="predicted"/>
<gene>
    <name evidence="2" type="ORF">mMyoMyo1_010599</name>
</gene>
<sequence>MADFSLHSHGTSFAQWFFRKVYTDQEDRRRIGLAGGEGHPGSGNCSTQTQTAGARKRQPGKMLVHPKVSSVLLISPSFLHSGAGLPADSRGVWAAVEETRTRDTASGAHRGSGTRDFVGASLMPVCITLLMLPFE</sequence>
<feature type="region of interest" description="Disordered" evidence="1">
    <location>
        <begin position="32"/>
        <end position="61"/>
    </location>
</feature>
<dbReference type="AlphaFoldDB" id="A0A7J7Z559"/>
<feature type="compositionally biased region" description="Polar residues" evidence="1">
    <location>
        <begin position="43"/>
        <end position="52"/>
    </location>
</feature>
<evidence type="ECO:0000256" key="1">
    <source>
        <dbReference type="SAM" id="MobiDB-lite"/>
    </source>
</evidence>
<reference evidence="2 3" key="1">
    <citation type="journal article" date="2020" name="Nature">
        <title>Six reference-quality genomes reveal evolution of bat adaptations.</title>
        <authorList>
            <person name="Jebb D."/>
            <person name="Huang Z."/>
            <person name="Pippel M."/>
            <person name="Hughes G.M."/>
            <person name="Lavrichenko K."/>
            <person name="Devanna P."/>
            <person name="Winkler S."/>
            <person name="Jermiin L.S."/>
            <person name="Skirmuntt E.C."/>
            <person name="Katzourakis A."/>
            <person name="Burkitt-Gray L."/>
            <person name="Ray D.A."/>
            <person name="Sullivan K.A.M."/>
            <person name="Roscito J.G."/>
            <person name="Kirilenko B.M."/>
            <person name="Davalos L.M."/>
            <person name="Corthals A.P."/>
            <person name="Power M.L."/>
            <person name="Jones G."/>
            <person name="Ransome R.D."/>
            <person name="Dechmann D.K.N."/>
            <person name="Locatelli A.G."/>
            <person name="Puechmaille S.J."/>
            <person name="Fedrigo O."/>
            <person name="Jarvis E.D."/>
            <person name="Hiller M."/>
            <person name="Vernes S.C."/>
            <person name="Myers E.W."/>
            <person name="Teeling E.C."/>
        </authorList>
    </citation>
    <scope>NUCLEOTIDE SEQUENCE [LARGE SCALE GENOMIC DNA]</scope>
    <source>
        <strain evidence="2">MMyoMyo1</strain>
        <tissue evidence="2">Flight muscle</tissue>
    </source>
</reference>
<organism evidence="2 3">
    <name type="scientific">Myotis myotis</name>
    <name type="common">Greater mouse-eared bat</name>
    <name type="synonym">Vespertilio myotis</name>
    <dbReference type="NCBI Taxonomy" id="51298"/>
    <lineage>
        <taxon>Eukaryota</taxon>
        <taxon>Metazoa</taxon>
        <taxon>Chordata</taxon>
        <taxon>Craniata</taxon>
        <taxon>Vertebrata</taxon>
        <taxon>Euteleostomi</taxon>
        <taxon>Mammalia</taxon>
        <taxon>Eutheria</taxon>
        <taxon>Laurasiatheria</taxon>
        <taxon>Chiroptera</taxon>
        <taxon>Yangochiroptera</taxon>
        <taxon>Vespertilionidae</taxon>
        <taxon>Myotis</taxon>
    </lineage>
</organism>
<protein>
    <submittedName>
        <fullName evidence="2">Uncharacterized protein</fullName>
    </submittedName>
</protein>
<accession>A0A7J7Z559</accession>
<dbReference type="Proteomes" id="UP000527355">
    <property type="component" value="Unassembled WGS sequence"/>
</dbReference>
<evidence type="ECO:0000313" key="2">
    <source>
        <dbReference type="EMBL" id="KAF6369218.1"/>
    </source>
</evidence>
<keyword evidence="3" id="KW-1185">Reference proteome</keyword>